<evidence type="ECO:0000259" key="2">
    <source>
        <dbReference type="Pfam" id="PF08239"/>
    </source>
</evidence>
<feature type="domain" description="SH3b" evidence="2">
    <location>
        <begin position="44"/>
        <end position="88"/>
    </location>
</feature>
<dbReference type="Gene3D" id="2.60.20.10">
    <property type="entry name" value="Crystallins"/>
    <property type="match status" value="1"/>
</dbReference>
<keyword evidence="4" id="KW-1185">Reference proteome</keyword>
<dbReference type="Pfam" id="PF03995">
    <property type="entry name" value="Inhibitor_I36"/>
    <property type="match status" value="1"/>
</dbReference>
<evidence type="ECO:0000313" key="3">
    <source>
        <dbReference type="EMBL" id="UXN68578.1"/>
    </source>
</evidence>
<name>A0ABY6CES6_9HYPH</name>
<dbReference type="InterPro" id="IPR003646">
    <property type="entry name" value="SH3-like_bac-type"/>
</dbReference>
<evidence type="ECO:0000313" key="4">
    <source>
        <dbReference type="Proteomes" id="UP001061862"/>
    </source>
</evidence>
<dbReference type="Gene3D" id="2.30.30.40">
    <property type="entry name" value="SH3 Domains"/>
    <property type="match status" value="1"/>
</dbReference>
<feature type="chain" id="PRO_5047076389" evidence="1">
    <location>
        <begin position="27"/>
        <end position="185"/>
    </location>
</feature>
<dbReference type="Pfam" id="PF08239">
    <property type="entry name" value="SH3_3"/>
    <property type="match status" value="1"/>
</dbReference>
<feature type="signal peptide" evidence="1">
    <location>
        <begin position="1"/>
        <end position="26"/>
    </location>
</feature>
<reference evidence="3 4" key="1">
    <citation type="submission" date="2022-09" db="EMBL/GenBank/DDBJ databases">
        <title>Interaction between co-microsymbionts with complementary sets of symbiotic genes in legume-rhizobium systems.</title>
        <authorList>
            <person name="Safronova V."/>
            <person name="Sazanova A."/>
            <person name="Afonin A."/>
            <person name="Chirak E."/>
        </authorList>
    </citation>
    <scope>NUCLEOTIDE SEQUENCE [LARGE SCALE GENOMIC DNA]</scope>
    <source>
        <strain evidence="3 4">A18/4-1</strain>
    </source>
</reference>
<sequence>MRLVTTLISACLAIVMLLGAATASLAAGETGTHAWSVKPLVLASGPDRSFAVTGHIPADTPIRVLRCQRDWCLVAANNQRGWASSLYVDYGRHPEPVIVHGRGTVCFFEGTNFTGASTCFNSGTTIDDLALQNLDNRFASVQLTGAVSVATCRDRYFQSYCERIVQSKPALPTYLRGTVSSIKVY</sequence>
<evidence type="ECO:0000256" key="1">
    <source>
        <dbReference type="SAM" id="SignalP"/>
    </source>
</evidence>
<organism evidence="3 4">
    <name type="scientific">Devosia neptuniae</name>
    <dbReference type="NCBI Taxonomy" id="191302"/>
    <lineage>
        <taxon>Bacteria</taxon>
        <taxon>Pseudomonadati</taxon>
        <taxon>Pseudomonadota</taxon>
        <taxon>Alphaproteobacteria</taxon>
        <taxon>Hyphomicrobiales</taxon>
        <taxon>Devosiaceae</taxon>
        <taxon>Devosia</taxon>
    </lineage>
</organism>
<dbReference type="EMBL" id="CP104965">
    <property type="protein sequence ID" value="UXN68578.1"/>
    <property type="molecule type" value="Genomic_DNA"/>
</dbReference>
<dbReference type="RefSeq" id="WP_262166482.1">
    <property type="nucleotide sequence ID" value="NZ_CP104965.1"/>
</dbReference>
<accession>A0ABY6CES6</accession>
<dbReference type="Proteomes" id="UP001061862">
    <property type="component" value="Chromosome"/>
</dbReference>
<keyword evidence="1" id="KW-0732">Signal</keyword>
<protein>
    <submittedName>
        <fullName evidence="3">SH3 domain-containing protein</fullName>
    </submittedName>
</protein>
<gene>
    <name evidence="3" type="ORF">N8A98_15100</name>
</gene>
<proteinExistence type="predicted"/>